<accession>A0A4R1QP60</accession>
<evidence type="ECO:0000256" key="5">
    <source>
        <dbReference type="ARBA" id="ARBA00022898"/>
    </source>
</evidence>
<dbReference type="InterPro" id="IPR015424">
    <property type="entry name" value="PyrdxlP-dep_Trfase"/>
</dbReference>
<protein>
    <submittedName>
        <fullName evidence="7">Aspartate/methionine/tyrosine aminotransferase</fullName>
    </submittedName>
</protein>
<comment type="caution">
    <text evidence="7">The sequence shown here is derived from an EMBL/GenBank/DDBJ whole genome shotgun (WGS) entry which is preliminary data.</text>
</comment>
<dbReference type="EMBL" id="SLUM01000024">
    <property type="protein sequence ID" value="TCL54075.1"/>
    <property type="molecule type" value="Genomic_DNA"/>
</dbReference>
<dbReference type="PANTHER" id="PTHR46383:SF2">
    <property type="entry name" value="AMINOTRANSFERASE"/>
    <property type="match status" value="1"/>
</dbReference>
<proteinExistence type="inferred from homology"/>
<keyword evidence="3 7" id="KW-0032">Aminotransferase</keyword>
<comment type="cofactor">
    <cofactor evidence="1">
        <name>pyridoxal 5'-phosphate</name>
        <dbReference type="ChEBI" id="CHEBI:597326"/>
    </cofactor>
</comment>
<dbReference type="PANTHER" id="PTHR46383">
    <property type="entry name" value="ASPARTATE AMINOTRANSFERASE"/>
    <property type="match status" value="1"/>
</dbReference>
<dbReference type="InterPro" id="IPR004839">
    <property type="entry name" value="Aminotransferase_I/II_large"/>
</dbReference>
<feature type="domain" description="Aminotransferase class I/classII large" evidence="6">
    <location>
        <begin position="29"/>
        <end position="378"/>
    </location>
</feature>
<dbReference type="GO" id="GO:0006520">
    <property type="term" value="P:amino acid metabolic process"/>
    <property type="evidence" value="ECO:0007669"/>
    <property type="project" value="InterPro"/>
</dbReference>
<comment type="similarity">
    <text evidence="2">Belongs to the class-I pyridoxal-phosphate-dependent aminotransferase family.</text>
</comment>
<dbReference type="Gene3D" id="3.40.640.10">
    <property type="entry name" value="Type I PLP-dependent aspartate aminotransferase-like (Major domain)"/>
    <property type="match status" value="1"/>
</dbReference>
<dbReference type="STRING" id="1650663.GCA_001486665_02204"/>
<dbReference type="Gene3D" id="3.90.1150.10">
    <property type="entry name" value="Aspartate Aminotransferase, domain 1"/>
    <property type="match status" value="1"/>
</dbReference>
<dbReference type="SUPFAM" id="SSF53383">
    <property type="entry name" value="PLP-dependent transferases"/>
    <property type="match status" value="1"/>
</dbReference>
<dbReference type="AlphaFoldDB" id="A0A4R1QP60"/>
<dbReference type="GO" id="GO:0030170">
    <property type="term" value="F:pyridoxal phosphate binding"/>
    <property type="evidence" value="ECO:0007669"/>
    <property type="project" value="InterPro"/>
</dbReference>
<reference evidence="7 8" key="1">
    <citation type="submission" date="2019-03" db="EMBL/GenBank/DDBJ databases">
        <title>Genomic Encyclopedia of Type Strains, Phase IV (KMG-IV): sequencing the most valuable type-strain genomes for metagenomic binning, comparative biology and taxonomic classification.</title>
        <authorList>
            <person name="Goeker M."/>
        </authorList>
    </citation>
    <scope>NUCLEOTIDE SEQUENCE [LARGE SCALE GENOMIC DNA]</scope>
    <source>
        <strain evidence="7 8">DSM 100451</strain>
    </source>
</reference>
<keyword evidence="5" id="KW-0663">Pyridoxal phosphate</keyword>
<evidence type="ECO:0000313" key="8">
    <source>
        <dbReference type="Proteomes" id="UP000295184"/>
    </source>
</evidence>
<evidence type="ECO:0000256" key="4">
    <source>
        <dbReference type="ARBA" id="ARBA00022679"/>
    </source>
</evidence>
<evidence type="ECO:0000256" key="2">
    <source>
        <dbReference type="ARBA" id="ARBA00007441"/>
    </source>
</evidence>
<dbReference type="GO" id="GO:0008483">
    <property type="term" value="F:transaminase activity"/>
    <property type="evidence" value="ECO:0007669"/>
    <property type="project" value="UniProtKB-KW"/>
</dbReference>
<evidence type="ECO:0000259" key="6">
    <source>
        <dbReference type="Pfam" id="PF00155"/>
    </source>
</evidence>
<dbReference type="RefSeq" id="WP_058965224.1">
    <property type="nucleotide sequence ID" value="NZ_CABKVM010000017.1"/>
</dbReference>
<dbReference type="InterPro" id="IPR015422">
    <property type="entry name" value="PyrdxlP-dep_Trfase_small"/>
</dbReference>
<keyword evidence="4 7" id="KW-0808">Transferase</keyword>
<sequence length="383" mass="42752">MRNYIARRFQTAQDSVMASAAAEKGAYSDLIDLSIGDTDFTTDERIIRAAMEDALAGHTHYTSPQGDPELINEIRTYYKTTHNMELSREQVFISASSCFGMELALMSILDPGDEVILFAPYFSPYKEQVELTGGVAVEVPCLEEEGFAINAQRLRAAITPRTKAMIVNNPCNPTGAAYDMQTYQTLAQVAEEFDLVVILDEIYTDYMFDVPFRPFRGLPGMAQRSITLNSFSKNYIMTGWRVGSIIAEPAVIDTIKRINENMVYSAPSVSQRAAIHALRLRGEIGDRYTGEYRRRVFYTAERINAIPKLSVRKPQGTFYLFMNIRETGLDSIAFCQKCVKEAHVAMVPGVAFGAAGEGYVRIACTTSEEKLAEAFDRIAALKF</sequence>
<name>A0A4R1QP60_9FIRM</name>
<dbReference type="InterPro" id="IPR015421">
    <property type="entry name" value="PyrdxlP-dep_Trfase_major"/>
</dbReference>
<evidence type="ECO:0000256" key="3">
    <source>
        <dbReference type="ARBA" id="ARBA00022576"/>
    </source>
</evidence>
<evidence type="ECO:0000256" key="1">
    <source>
        <dbReference type="ARBA" id="ARBA00001933"/>
    </source>
</evidence>
<evidence type="ECO:0000313" key="7">
    <source>
        <dbReference type="EMBL" id="TCL54075.1"/>
    </source>
</evidence>
<organism evidence="7 8">
    <name type="scientific">Allofournierella massiliensis</name>
    <dbReference type="NCBI Taxonomy" id="1650663"/>
    <lineage>
        <taxon>Bacteria</taxon>
        <taxon>Bacillati</taxon>
        <taxon>Bacillota</taxon>
        <taxon>Clostridia</taxon>
        <taxon>Eubacteriales</taxon>
        <taxon>Oscillospiraceae</taxon>
        <taxon>Allofournierella</taxon>
    </lineage>
</organism>
<dbReference type="InterPro" id="IPR050596">
    <property type="entry name" value="AspAT/PAT-like"/>
</dbReference>
<dbReference type="Proteomes" id="UP000295184">
    <property type="component" value="Unassembled WGS sequence"/>
</dbReference>
<dbReference type="CDD" id="cd00609">
    <property type="entry name" value="AAT_like"/>
    <property type="match status" value="1"/>
</dbReference>
<dbReference type="Pfam" id="PF00155">
    <property type="entry name" value="Aminotran_1_2"/>
    <property type="match status" value="1"/>
</dbReference>
<gene>
    <name evidence="7" type="ORF">EDD77_12439</name>
</gene>
<dbReference type="OrthoDB" id="9802328at2"/>